<feature type="region of interest" description="Disordered" evidence="1">
    <location>
        <begin position="25"/>
        <end position="58"/>
    </location>
</feature>
<gene>
    <name evidence="3" type="ORF">ACFO0B_19285</name>
</gene>
<dbReference type="Proteomes" id="UP001595696">
    <property type="component" value="Unassembled WGS sequence"/>
</dbReference>
<organism evidence="3 4">
    <name type="scientific">Nocardia jiangsuensis</name>
    <dbReference type="NCBI Taxonomy" id="1691563"/>
    <lineage>
        <taxon>Bacteria</taxon>
        <taxon>Bacillati</taxon>
        <taxon>Actinomycetota</taxon>
        <taxon>Actinomycetes</taxon>
        <taxon>Mycobacteriales</taxon>
        <taxon>Nocardiaceae</taxon>
        <taxon>Nocardia</taxon>
    </lineage>
</organism>
<feature type="chain" id="PRO_5045966569" description="DUF732 domain-containing protein" evidence="2">
    <location>
        <begin position="18"/>
        <end position="128"/>
    </location>
</feature>
<dbReference type="RefSeq" id="WP_378613911.1">
    <property type="nucleotide sequence ID" value="NZ_JBHSAX010000016.1"/>
</dbReference>
<sequence>MGRVVGAYLFILTIAAAAFGTSGCDSSDTSTAPPSATSANTGTTTTARSTVAASTTTVAAAPVPPGDLTAMPCTQFLELDDATQKSTLPALAAQLGYPTRVNPSNFRIVQTLCRNDPSKLVKDWLGRE</sequence>
<keyword evidence="2" id="KW-0732">Signal</keyword>
<evidence type="ECO:0000256" key="1">
    <source>
        <dbReference type="SAM" id="MobiDB-lite"/>
    </source>
</evidence>
<comment type="caution">
    <text evidence="3">The sequence shown here is derived from an EMBL/GenBank/DDBJ whole genome shotgun (WGS) entry which is preliminary data.</text>
</comment>
<keyword evidence="4" id="KW-1185">Reference proteome</keyword>
<protein>
    <recommendedName>
        <fullName evidence="5">DUF732 domain-containing protein</fullName>
    </recommendedName>
</protein>
<feature type="signal peptide" evidence="2">
    <location>
        <begin position="1"/>
        <end position="17"/>
    </location>
</feature>
<evidence type="ECO:0000256" key="2">
    <source>
        <dbReference type="SAM" id="SignalP"/>
    </source>
</evidence>
<evidence type="ECO:0000313" key="3">
    <source>
        <dbReference type="EMBL" id="MFC3964135.1"/>
    </source>
</evidence>
<reference evidence="4" key="1">
    <citation type="journal article" date="2019" name="Int. J. Syst. Evol. Microbiol.">
        <title>The Global Catalogue of Microorganisms (GCM) 10K type strain sequencing project: providing services to taxonomists for standard genome sequencing and annotation.</title>
        <authorList>
            <consortium name="The Broad Institute Genomics Platform"/>
            <consortium name="The Broad Institute Genome Sequencing Center for Infectious Disease"/>
            <person name="Wu L."/>
            <person name="Ma J."/>
        </authorList>
    </citation>
    <scope>NUCLEOTIDE SEQUENCE [LARGE SCALE GENOMIC DNA]</scope>
    <source>
        <strain evidence="4">CGMCC 4.7330</strain>
    </source>
</reference>
<name>A0ABV8DWT3_9NOCA</name>
<dbReference type="PROSITE" id="PS51257">
    <property type="entry name" value="PROKAR_LIPOPROTEIN"/>
    <property type="match status" value="1"/>
</dbReference>
<proteinExistence type="predicted"/>
<evidence type="ECO:0000313" key="4">
    <source>
        <dbReference type="Proteomes" id="UP001595696"/>
    </source>
</evidence>
<dbReference type="EMBL" id="JBHSAX010000016">
    <property type="protein sequence ID" value="MFC3964135.1"/>
    <property type="molecule type" value="Genomic_DNA"/>
</dbReference>
<evidence type="ECO:0008006" key="5">
    <source>
        <dbReference type="Google" id="ProtNLM"/>
    </source>
</evidence>
<accession>A0ABV8DWT3</accession>